<dbReference type="HOGENOM" id="CLU_2733298_0_0_3"/>
<dbReference type="OrthoDB" id="516763at2"/>
<proteinExistence type="predicted"/>
<protein>
    <submittedName>
        <fullName evidence="1">Uncharacterized protein</fullName>
    </submittedName>
</protein>
<dbReference type="AlphaFoldDB" id="B8HWA2"/>
<sequence length="71" mass="7994">MAERSDRIIHPITQVLARLSRSEQLEVMQTHPLFTGKCPCCGSRVPHHSLPPARWDCHDCGWEDDALEAAS</sequence>
<evidence type="ECO:0000313" key="1">
    <source>
        <dbReference type="EMBL" id="ACL44681.1"/>
    </source>
</evidence>
<gene>
    <name evidence="1" type="ordered locus">Cyan7425_2323</name>
</gene>
<accession>B8HWA2</accession>
<organism evidence="1">
    <name type="scientific">Cyanothece sp. (strain PCC 7425 / ATCC 29141)</name>
    <dbReference type="NCBI Taxonomy" id="395961"/>
    <lineage>
        <taxon>Bacteria</taxon>
        <taxon>Bacillati</taxon>
        <taxon>Cyanobacteriota</taxon>
        <taxon>Cyanophyceae</taxon>
        <taxon>Gomontiellales</taxon>
        <taxon>Cyanothecaceae</taxon>
        <taxon>Cyanothece</taxon>
    </lineage>
</organism>
<name>B8HWA2_CYAP4</name>
<dbReference type="EMBL" id="CP001344">
    <property type="protein sequence ID" value="ACL44681.1"/>
    <property type="molecule type" value="Genomic_DNA"/>
</dbReference>
<reference evidence="1" key="1">
    <citation type="submission" date="2009-01" db="EMBL/GenBank/DDBJ databases">
        <title>Complete sequence of chromosome Cyanothece sp. PCC 7425.</title>
        <authorList>
            <consortium name="US DOE Joint Genome Institute"/>
            <person name="Lucas S."/>
            <person name="Copeland A."/>
            <person name="Lapidus A."/>
            <person name="Glavina del Rio T."/>
            <person name="Dalin E."/>
            <person name="Tice H."/>
            <person name="Bruce D."/>
            <person name="Goodwin L."/>
            <person name="Pitluck S."/>
            <person name="Sims D."/>
            <person name="Meineke L."/>
            <person name="Brettin T."/>
            <person name="Detter J.C."/>
            <person name="Han C."/>
            <person name="Larimer F."/>
            <person name="Land M."/>
            <person name="Hauser L."/>
            <person name="Kyrpides N."/>
            <person name="Ovchinnikova G."/>
            <person name="Liberton M."/>
            <person name="Stoeckel J."/>
            <person name="Banerjee A."/>
            <person name="Singh A."/>
            <person name="Page L."/>
            <person name="Sato H."/>
            <person name="Zhao L."/>
            <person name="Sherman L."/>
            <person name="Pakrasi H."/>
            <person name="Richardson P."/>
        </authorList>
    </citation>
    <scope>NUCLEOTIDE SEQUENCE</scope>
    <source>
        <strain evidence="1">PCC 7425</strain>
    </source>
</reference>
<dbReference type="KEGG" id="cyn:Cyan7425_2323"/>